<gene>
    <name evidence="2" type="ORF">A7U60_g3218</name>
</gene>
<reference evidence="2" key="1">
    <citation type="submission" date="2016-06" db="EMBL/GenBank/DDBJ databases">
        <title>Draft Genome sequence of the fungus Inonotus baumii.</title>
        <authorList>
            <person name="Zhu H."/>
            <person name="Lin W."/>
        </authorList>
    </citation>
    <scope>NUCLEOTIDE SEQUENCE</scope>
    <source>
        <strain evidence="2">821</strain>
    </source>
</reference>
<evidence type="ECO:0000313" key="3">
    <source>
        <dbReference type="Proteomes" id="UP000757232"/>
    </source>
</evidence>
<name>A0A9Q5I0V0_SANBA</name>
<dbReference type="AlphaFoldDB" id="A0A9Q5I0V0"/>
<dbReference type="OrthoDB" id="3258969at2759"/>
<keyword evidence="3" id="KW-1185">Reference proteome</keyword>
<dbReference type="Proteomes" id="UP000757232">
    <property type="component" value="Unassembled WGS sequence"/>
</dbReference>
<feature type="region of interest" description="Disordered" evidence="1">
    <location>
        <begin position="50"/>
        <end position="91"/>
    </location>
</feature>
<evidence type="ECO:0000256" key="1">
    <source>
        <dbReference type="SAM" id="MobiDB-lite"/>
    </source>
</evidence>
<feature type="compositionally biased region" description="Low complexity" evidence="1">
    <location>
        <begin position="63"/>
        <end position="82"/>
    </location>
</feature>
<feature type="compositionally biased region" description="Polar residues" evidence="1">
    <location>
        <begin position="130"/>
        <end position="139"/>
    </location>
</feature>
<sequence>MHNIPRTIKRYSSSNSASARANIKSLLFTNSEAAQNGLDVEDVSYATKTFDDGEASPMSGTPLSSRRSSLASGAALSSRRNSTTLNPSGARAFHTSIPAQSEEHGSYQFSPKELAAVKRRVEEEFALKSVTRSPLQSRRPSAKVPYESSTPDGLTRHPSGFVVPSPGPAPTTFATDLRPRATDKLPTKGVAESVLTFADLKEMATTEQWTRSEKVPQEVRIGEGRVEHPSGFVPPTPQHPTMQEVKGAEAYKPAVDLHN</sequence>
<protein>
    <submittedName>
        <fullName evidence="2">Uncharacterized protein</fullName>
    </submittedName>
</protein>
<feature type="region of interest" description="Disordered" evidence="1">
    <location>
        <begin position="128"/>
        <end position="169"/>
    </location>
</feature>
<comment type="caution">
    <text evidence="2">The sequence shown here is derived from an EMBL/GenBank/DDBJ whole genome shotgun (WGS) entry which is preliminary data.</text>
</comment>
<dbReference type="EMBL" id="LNZH02000152">
    <property type="protein sequence ID" value="OCB89620.1"/>
    <property type="molecule type" value="Genomic_DNA"/>
</dbReference>
<evidence type="ECO:0000313" key="2">
    <source>
        <dbReference type="EMBL" id="OCB89620.1"/>
    </source>
</evidence>
<proteinExistence type="predicted"/>
<organism evidence="2 3">
    <name type="scientific">Sanghuangporus baumii</name>
    <name type="common">Phellinus baumii</name>
    <dbReference type="NCBI Taxonomy" id="108892"/>
    <lineage>
        <taxon>Eukaryota</taxon>
        <taxon>Fungi</taxon>
        <taxon>Dikarya</taxon>
        <taxon>Basidiomycota</taxon>
        <taxon>Agaricomycotina</taxon>
        <taxon>Agaricomycetes</taxon>
        <taxon>Hymenochaetales</taxon>
        <taxon>Hymenochaetaceae</taxon>
        <taxon>Sanghuangporus</taxon>
    </lineage>
</organism>
<accession>A0A9Q5I0V0</accession>